<proteinExistence type="predicted"/>
<dbReference type="InterPro" id="IPR013783">
    <property type="entry name" value="Ig-like_fold"/>
</dbReference>
<gene>
    <name evidence="2" type="ORF">MMEN_LOCUS22042</name>
</gene>
<reference evidence="2" key="1">
    <citation type="submission" date="2021-05" db="EMBL/GenBank/DDBJ databases">
        <authorList>
            <person name="Tigano A."/>
        </authorList>
    </citation>
    <scope>NUCLEOTIDE SEQUENCE</scope>
</reference>
<dbReference type="OrthoDB" id="125363at2759"/>
<comment type="caution">
    <text evidence="2">The sequence shown here is derived from an EMBL/GenBank/DDBJ whole genome shotgun (WGS) entry which is preliminary data.</text>
</comment>
<evidence type="ECO:0000259" key="1">
    <source>
        <dbReference type="Pfam" id="PF17960"/>
    </source>
</evidence>
<name>A0A8S4C0P3_9TELE</name>
<protein>
    <submittedName>
        <fullName evidence="2">(Atlantic silverside) hypothetical protein</fullName>
    </submittedName>
</protein>
<feature type="domain" description="Plexin TIG" evidence="1">
    <location>
        <begin position="160"/>
        <end position="213"/>
    </location>
</feature>
<evidence type="ECO:0000313" key="3">
    <source>
        <dbReference type="Proteomes" id="UP000677803"/>
    </source>
</evidence>
<dbReference type="Proteomes" id="UP000677803">
    <property type="component" value="Unassembled WGS sequence"/>
</dbReference>
<organism evidence="2 3">
    <name type="scientific">Menidia menidia</name>
    <name type="common">Atlantic silverside</name>
    <dbReference type="NCBI Taxonomy" id="238744"/>
    <lineage>
        <taxon>Eukaryota</taxon>
        <taxon>Metazoa</taxon>
        <taxon>Chordata</taxon>
        <taxon>Craniata</taxon>
        <taxon>Vertebrata</taxon>
        <taxon>Euteleostomi</taxon>
        <taxon>Actinopterygii</taxon>
        <taxon>Neopterygii</taxon>
        <taxon>Teleostei</taxon>
        <taxon>Neoteleostei</taxon>
        <taxon>Acanthomorphata</taxon>
        <taxon>Ovalentaria</taxon>
        <taxon>Atherinomorphae</taxon>
        <taxon>Atheriniformes</taxon>
        <taxon>Atherinopsidae</taxon>
        <taxon>Menidiinae</taxon>
        <taxon>Menidia</taxon>
    </lineage>
</organism>
<dbReference type="InterPro" id="IPR041019">
    <property type="entry name" value="TIG1_plexin"/>
</dbReference>
<dbReference type="AlphaFoldDB" id="A0A8S4C0P3"/>
<accession>A0A8S4C0P3</accession>
<dbReference type="EMBL" id="CAJRST010041110">
    <property type="protein sequence ID" value="CAG6021853.1"/>
    <property type="molecule type" value="Genomic_DNA"/>
</dbReference>
<dbReference type="Gene3D" id="2.60.40.10">
    <property type="entry name" value="Immunoglobulins"/>
    <property type="match status" value="1"/>
</dbReference>
<dbReference type="Pfam" id="PF17960">
    <property type="entry name" value="TIG_plexin"/>
    <property type="match status" value="1"/>
</dbReference>
<sequence length="236" mass="25800">MRQSFNEGCDGVIWYSTPSLTIKISHECSQRNRCERADEPYRFTASLSQCVKATVYPGSIAVSEPSLSLAAVDVTSNHTVRFTETFSTFIKINKISRLTREAAKAGKPRQSTSPERAAVKLLSCPGGPAAFSETQIKQRQKNFKRRGPKITANGARLRNAMLLVKVSDVPDLSAGITCSFGNLTEVEGQVSGNQIRCVSPAAKDVPLIPTDQGTCRKHTNEDLFASTKRHKGRVGR</sequence>
<keyword evidence="3" id="KW-1185">Reference proteome</keyword>
<evidence type="ECO:0000313" key="2">
    <source>
        <dbReference type="EMBL" id="CAG6021853.1"/>
    </source>
</evidence>